<sequence length="143" mass="16474">MSEVFQYLDILILAVVAALVLLRLRSVLGRRTGHEKTDPSRFAYEQPQKNKDEDVIKIKPIINHKPKANEWFEKDDFLKGASNAYELIVTNFETGNKQALKPFLSDSVMKSFEEVIEQRKANEEKVEFNFIGIESSEIVNKDL</sequence>
<dbReference type="NCBIfam" id="NF033779">
    <property type="entry name" value="Tim44_TimA_adap"/>
    <property type="match status" value="1"/>
</dbReference>
<name>A0A382HYR5_9ZZZZ</name>
<keyword evidence="1" id="KW-0812">Transmembrane</keyword>
<evidence type="ECO:0000313" key="3">
    <source>
        <dbReference type="EMBL" id="SVB92275.1"/>
    </source>
</evidence>
<dbReference type="SUPFAM" id="SSF54427">
    <property type="entry name" value="NTF2-like"/>
    <property type="match status" value="1"/>
</dbReference>
<dbReference type="Gene3D" id="3.10.450.240">
    <property type="match status" value="1"/>
</dbReference>
<dbReference type="EMBL" id="UINC01064022">
    <property type="protein sequence ID" value="SVB92275.1"/>
    <property type="molecule type" value="Genomic_DNA"/>
</dbReference>
<feature type="non-terminal residue" evidence="3">
    <location>
        <position position="143"/>
    </location>
</feature>
<keyword evidence="1" id="KW-0472">Membrane</keyword>
<protein>
    <recommendedName>
        <fullName evidence="2">Tim44-like domain-containing protein</fullName>
    </recommendedName>
</protein>
<gene>
    <name evidence="3" type="ORF">METZ01_LOCUS245129</name>
</gene>
<evidence type="ECO:0000256" key="1">
    <source>
        <dbReference type="SAM" id="Phobius"/>
    </source>
</evidence>
<feature type="domain" description="Tim44-like" evidence="2">
    <location>
        <begin position="69"/>
        <end position="139"/>
    </location>
</feature>
<proteinExistence type="predicted"/>
<dbReference type="AlphaFoldDB" id="A0A382HYR5"/>
<evidence type="ECO:0000259" key="2">
    <source>
        <dbReference type="Pfam" id="PF04280"/>
    </source>
</evidence>
<feature type="transmembrane region" description="Helical" evidence="1">
    <location>
        <begin position="6"/>
        <end position="24"/>
    </location>
</feature>
<dbReference type="Pfam" id="PF04280">
    <property type="entry name" value="Tim44"/>
    <property type="match status" value="1"/>
</dbReference>
<dbReference type="InterPro" id="IPR032710">
    <property type="entry name" value="NTF2-like_dom_sf"/>
</dbReference>
<organism evidence="3">
    <name type="scientific">marine metagenome</name>
    <dbReference type="NCBI Taxonomy" id="408172"/>
    <lineage>
        <taxon>unclassified sequences</taxon>
        <taxon>metagenomes</taxon>
        <taxon>ecological metagenomes</taxon>
    </lineage>
</organism>
<accession>A0A382HYR5</accession>
<keyword evidence="1" id="KW-1133">Transmembrane helix</keyword>
<reference evidence="3" key="1">
    <citation type="submission" date="2018-05" db="EMBL/GenBank/DDBJ databases">
        <authorList>
            <person name="Lanie J.A."/>
            <person name="Ng W.-L."/>
            <person name="Kazmierczak K.M."/>
            <person name="Andrzejewski T.M."/>
            <person name="Davidsen T.M."/>
            <person name="Wayne K.J."/>
            <person name="Tettelin H."/>
            <person name="Glass J.I."/>
            <person name="Rusch D."/>
            <person name="Podicherti R."/>
            <person name="Tsui H.-C.T."/>
            <person name="Winkler M.E."/>
        </authorList>
    </citation>
    <scope>NUCLEOTIDE SEQUENCE</scope>
</reference>
<dbReference type="InterPro" id="IPR007379">
    <property type="entry name" value="Tim44-like_dom"/>
</dbReference>